<evidence type="ECO:0000256" key="1">
    <source>
        <dbReference type="ARBA" id="ARBA00001946"/>
    </source>
</evidence>
<comment type="similarity">
    <text evidence="2">Belongs to the mab-21 family.</text>
</comment>
<dbReference type="Pfam" id="PF03281">
    <property type="entry name" value="Mab-21"/>
    <property type="match status" value="1"/>
</dbReference>
<evidence type="ECO:0000256" key="3">
    <source>
        <dbReference type="ARBA" id="ARBA00022679"/>
    </source>
</evidence>
<evidence type="ECO:0000256" key="5">
    <source>
        <dbReference type="ARBA" id="ARBA00022723"/>
    </source>
</evidence>
<dbReference type="GO" id="GO:0046872">
    <property type="term" value="F:metal ion binding"/>
    <property type="evidence" value="ECO:0007669"/>
    <property type="project" value="UniProtKB-KW"/>
</dbReference>
<dbReference type="GO" id="GO:0005524">
    <property type="term" value="F:ATP binding"/>
    <property type="evidence" value="ECO:0007669"/>
    <property type="project" value="UniProtKB-KW"/>
</dbReference>
<gene>
    <name evidence="11" type="ORF">NDU88_000295</name>
</gene>
<evidence type="ECO:0000256" key="8">
    <source>
        <dbReference type="ARBA" id="ARBA00022842"/>
    </source>
</evidence>
<evidence type="ECO:0000256" key="4">
    <source>
        <dbReference type="ARBA" id="ARBA00022695"/>
    </source>
</evidence>
<dbReference type="PANTHER" id="PTHR10656:SF42">
    <property type="entry name" value="CYCLIC GMP-AMP SYNTHASE-LIKE PROTEIN-RELATED"/>
    <property type="match status" value="1"/>
</dbReference>
<dbReference type="AlphaFoldDB" id="A0AAV7WKA1"/>
<keyword evidence="3" id="KW-0808">Transferase</keyword>
<evidence type="ECO:0000256" key="2">
    <source>
        <dbReference type="ARBA" id="ARBA00008307"/>
    </source>
</evidence>
<dbReference type="EMBL" id="JANPWB010000001">
    <property type="protein sequence ID" value="KAJ1212640.1"/>
    <property type="molecule type" value="Genomic_DNA"/>
</dbReference>
<evidence type="ECO:0008006" key="13">
    <source>
        <dbReference type="Google" id="ProtNLM"/>
    </source>
</evidence>
<comment type="cofactor">
    <cofactor evidence="1">
        <name>Mg(2+)</name>
        <dbReference type="ChEBI" id="CHEBI:18420"/>
    </cofactor>
</comment>
<evidence type="ECO:0000256" key="6">
    <source>
        <dbReference type="ARBA" id="ARBA00022741"/>
    </source>
</evidence>
<evidence type="ECO:0000259" key="10">
    <source>
        <dbReference type="Pfam" id="PF20266"/>
    </source>
</evidence>
<keyword evidence="4" id="KW-0548">Nucleotidyltransferase</keyword>
<dbReference type="GO" id="GO:0016779">
    <property type="term" value="F:nucleotidyltransferase activity"/>
    <property type="evidence" value="ECO:0007669"/>
    <property type="project" value="UniProtKB-KW"/>
</dbReference>
<reference evidence="11" key="1">
    <citation type="journal article" date="2022" name="bioRxiv">
        <title>Sequencing and chromosome-scale assembly of the giantPleurodeles waltlgenome.</title>
        <authorList>
            <person name="Brown T."/>
            <person name="Elewa A."/>
            <person name="Iarovenko S."/>
            <person name="Subramanian E."/>
            <person name="Araus A.J."/>
            <person name="Petzold A."/>
            <person name="Susuki M."/>
            <person name="Suzuki K.-i.T."/>
            <person name="Hayashi T."/>
            <person name="Toyoda A."/>
            <person name="Oliveira C."/>
            <person name="Osipova E."/>
            <person name="Leigh N.D."/>
            <person name="Simon A."/>
            <person name="Yun M.H."/>
        </authorList>
    </citation>
    <scope>NUCLEOTIDE SEQUENCE</scope>
    <source>
        <strain evidence="11">20211129_DDA</strain>
        <tissue evidence="11">Liver</tissue>
    </source>
</reference>
<dbReference type="PANTHER" id="PTHR10656">
    <property type="entry name" value="CELL FATE DETERMINING PROTEIN MAB21-RELATED"/>
    <property type="match status" value="1"/>
</dbReference>
<proteinExistence type="inferred from homology"/>
<protein>
    <recommendedName>
        <fullName evidence="13">Protein mab-21-like 3</fullName>
    </recommendedName>
</protein>
<keyword evidence="7" id="KW-0067">ATP-binding</keyword>
<keyword evidence="6" id="KW-0547">Nucleotide-binding</keyword>
<dbReference type="InterPro" id="IPR024810">
    <property type="entry name" value="MAB21L/cGLR"/>
</dbReference>
<keyword evidence="8" id="KW-0460">Magnesium</keyword>
<feature type="domain" description="Mab-21-like nucleotidyltransferase" evidence="9">
    <location>
        <begin position="66"/>
        <end position="293"/>
    </location>
</feature>
<sequence>MSAQGGVWGHLAPWYLESFLKDRVLIRREDTFRALQWVLEQVEPILEKVHAQDARFASSAQRSGSYIEGLQVSEPDEFDFLVPVLALPALSLLLAAHLTWLSEQPPDASFQAVGVRNHWWSDGARTAGVQDWVTAVDELPRAANSFSSFASYALFWYSYFYPFLYARVGLLSLGKVIGAFRELVRSANSSTAVTVRPLQQGTPAVTLTMPYYPKQISVDPKQISVDPKQISVDLVPLIKNPFGWCNIPWPREGKPWPSPEKIHDIKATGVDLVAKHPLYWRYSFSRVERVLLEKIDDDGGRRRDSLRILKKVGEDCWKKKYGKVLVSYHLKTVLFWACEFHHLPDDWKDLTKSFKRLVDYLEFYLQKKCLPHYFLGSAVNLFKPEHSSRLQDLLCDVIKFKMSPMNGLKL</sequence>
<evidence type="ECO:0000313" key="11">
    <source>
        <dbReference type="EMBL" id="KAJ1212640.1"/>
    </source>
</evidence>
<dbReference type="InterPro" id="IPR046906">
    <property type="entry name" value="Mab-21_HhH/H2TH-like"/>
</dbReference>
<keyword evidence="5" id="KW-0479">Metal-binding</keyword>
<evidence type="ECO:0000256" key="7">
    <source>
        <dbReference type="ARBA" id="ARBA00022840"/>
    </source>
</evidence>
<keyword evidence="12" id="KW-1185">Reference proteome</keyword>
<dbReference type="Proteomes" id="UP001066276">
    <property type="component" value="Chromosome 1_1"/>
</dbReference>
<organism evidence="11 12">
    <name type="scientific">Pleurodeles waltl</name>
    <name type="common">Iberian ribbed newt</name>
    <dbReference type="NCBI Taxonomy" id="8319"/>
    <lineage>
        <taxon>Eukaryota</taxon>
        <taxon>Metazoa</taxon>
        <taxon>Chordata</taxon>
        <taxon>Craniata</taxon>
        <taxon>Vertebrata</taxon>
        <taxon>Euteleostomi</taxon>
        <taxon>Amphibia</taxon>
        <taxon>Batrachia</taxon>
        <taxon>Caudata</taxon>
        <taxon>Salamandroidea</taxon>
        <taxon>Salamandridae</taxon>
        <taxon>Pleurodelinae</taxon>
        <taxon>Pleurodeles</taxon>
    </lineage>
</organism>
<dbReference type="Gene3D" id="3.30.460.90">
    <property type="match status" value="1"/>
</dbReference>
<accession>A0AAV7WKA1</accession>
<evidence type="ECO:0000259" key="9">
    <source>
        <dbReference type="Pfam" id="PF03281"/>
    </source>
</evidence>
<dbReference type="InterPro" id="IPR046903">
    <property type="entry name" value="Mab-21-like_nuc_Trfase"/>
</dbReference>
<feature type="domain" description="Mab-21-like HhH/H2TH-like" evidence="10">
    <location>
        <begin position="302"/>
        <end position="394"/>
    </location>
</feature>
<evidence type="ECO:0000313" key="12">
    <source>
        <dbReference type="Proteomes" id="UP001066276"/>
    </source>
</evidence>
<comment type="caution">
    <text evidence="11">The sequence shown here is derived from an EMBL/GenBank/DDBJ whole genome shotgun (WGS) entry which is preliminary data.</text>
</comment>
<dbReference type="SMART" id="SM01265">
    <property type="entry name" value="Mab-21"/>
    <property type="match status" value="1"/>
</dbReference>
<name>A0AAV7WKA1_PLEWA</name>
<dbReference type="Gene3D" id="1.10.1410.40">
    <property type="match status" value="1"/>
</dbReference>
<dbReference type="Pfam" id="PF20266">
    <property type="entry name" value="Mab-21_C"/>
    <property type="match status" value="1"/>
</dbReference>